<keyword evidence="3" id="KW-1185">Reference proteome</keyword>
<feature type="compositionally biased region" description="Basic and acidic residues" evidence="1">
    <location>
        <begin position="31"/>
        <end position="40"/>
    </location>
</feature>
<protein>
    <submittedName>
        <fullName evidence="2">Uncharacterized protein</fullName>
    </submittedName>
</protein>
<dbReference type="EMBL" id="JABTXI010000005">
    <property type="protein sequence ID" value="MBY3591148.1"/>
    <property type="molecule type" value="Genomic_DNA"/>
</dbReference>
<evidence type="ECO:0000256" key="1">
    <source>
        <dbReference type="SAM" id="MobiDB-lite"/>
    </source>
</evidence>
<organism evidence="2 3">
    <name type="scientific">Rhizobium bangladeshense</name>
    <dbReference type="NCBI Taxonomy" id="1138189"/>
    <lineage>
        <taxon>Bacteria</taxon>
        <taxon>Pseudomonadati</taxon>
        <taxon>Pseudomonadota</taxon>
        <taxon>Alphaproteobacteria</taxon>
        <taxon>Hyphomicrobiales</taxon>
        <taxon>Rhizobiaceae</taxon>
        <taxon>Rhizobium/Agrobacterium group</taxon>
        <taxon>Rhizobium</taxon>
    </lineage>
</organism>
<sequence>MKDNKSAQTQLGGNEKQPAKVKEYPPAGPHAKKDLIDETKTPGAGSLPDEDERSVTPGSG</sequence>
<feature type="compositionally biased region" description="Polar residues" evidence="1">
    <location>
        <begin position="1"/>
        <end position="12"/>
    </location>
</feature>
<feature type="region of interest" description="Disordered" evidence="1">
    <location>
        <begin position="1"/>
        <end position="60"/>
    </location>
</feature>
<dbReference type="Proteomes" id="UP000720124">
    <property type="component" value="Unassembled WGS sequence"/>
</dbReference>
<accession>A0ABS7LIP7</accession>
<gene>
    <name evidence="2" type="ORF">HJA87_14845</name>
</gene>
<proteinExistence type="predicted"/>
<dbReference type="GeneID" id="66148572"/>
<evidence type="ECO:0000313" key="2">
    <source>
        <dbReference type="EMBL" id="MBY3591148.1"/>
    </source>
</evidence>
<name>A0ABS7LIP7_9HYPH</name>
<evidence type="ECO:0000313" key="3">
    <source>
        <dbReference type="Proteomes" id="UP000720124"/>
    </source>
</evidence>
<reference evidence="2 3" key="1">
    <citation type="submission" date="2020-06" db="EMBL/GenBank/DDBJ databases">
        <title>Global-level population genomics: horizontal gene transfer, symbiosis and evolution in Rhizobia.</title>
        <authorList>
            <person name="Gai Y."/>
        </authorList>
    </citation>
    <scope>NUCLEOTIDE SEQUENCE [LARGE SCALE GENOMIC DNA]</scope>
    <source>
        <strain evidence="2 3">PLR6_1b</strain>
    </source>
</reference>
<comment type="caution">
    <text evidence="2">The sequence shown here is derived from an EMBL/GenBank/DDBJ whole genome shotgun (WGS) entry which is preliminary data.</text>
</comment>
<dbReference type="RefSeq" id="WP_064708381.1">
    <property type="nucleotide sequence ID" value="NZ_CP071613.1"/>
</dbReference>